<dbReference type="Proteomes" id="UP001215712">
    <property type="component" value="Unassembled WGS sequence"/>
</dbReference>
<evidence type="ECO:0000313" key="3">
    <source>
        <dbReference type="Proteomes" id="UP001215712"/>
    </source>
</evidence>
<dbReference type="EMBL" id="JAQJAN010000008">
    <property type="protein sequence ID" value="KAJ5724766.1"/>
    <property type="molecule type" value="Genomic_DNA"/>
</dbReference>
<feature type="region of interest" description="Disordered" evidence="1">
    <location>
        <begin position="54"/>
        <end position="74"/>
    </location>
</feature>
<accession>A0AAD6HL23</accession>
<evidence type="ECO:0000256" key="1">
    <source>
        <dbReference type="SAM" id="MobiDB-lite"/>
    </source>
</evidence>
<evidence type="ECO:0000313" key="2">
    <source>
        <dbReference type="EMBL" id="KAJ5724766.1"/>
    </source>
</evidence>
<sequence length="74" mass="8630">MDPSQVNSQNNQPKPNAQPLKLDSIESYQRHWAQLMDDTNRQLQRIQDAEQARLDKLYASRNKNSESESESSNR</sequence>
<dbReference type="AlphaFoldDB" id="A0AAD6HL23"/>
<reference evidence="2" key="1">
    <citation type="journal article" date="2023" name="IMA Fungus">
        <title>Comparative genomic study of the Penicillium genus elucidates a diverse pangenome and 15 lateral gene transfer events.</title>
        <authorList>
            <person name="Petersen C."/>
            <person name="Sorensen T."/>
            <person name="Nielsen M.R."/>
            <person name="Sondergaard T.E."/>
            <person name="Sorensen J.L."/>
            <person name="Fitzpatrick D.A."/>
            <person name="Frisvad J.C."/>
            <person name="Nielsen K.L."/>
        </authorList>
    </citation>
    <scope>NUCLEOTIDE SEQUENCE</scope>
    <source>
        <strain evidence="2">IBT 17514</strain>
    </source>
</reference>
<name>A0AAD6HL23_9EURO</name>
<protein>
    <submittedName>
        <fullName evidence="2">Uncharacterized protein</fullName>
    </submittedName>
</protein>
<keyword evidence="3" id="KW-1185">Reference proteome</keyword>
<proteinExistence type="predicted"/>
<reference evidence="2" key="2">
    <citation type="submission" date="2023-01" db="EMBL/GenBank/DDBJ databases">
        <authorList>
            <person name="Petersen C."/>
        </authorList>
    </citation>
    <scope>NUCLEOTIDE SEQUENCE</scope>
    <source>
        <strain evidence="2">IBT 17514</strain>
    </source>
</reference>
<comment type="caution">
    <text evidence="2">The sequence shown here is derived from an EMBL/GenBank/DDBJ whole genome shotgun (WGS) entry which is preliminary data.</text>
</comment>
<organism evidence="2 3">
    <name type="scientific">Penicillium malachiteum</name>
    <dbReference type="NCBI Taxonomy" id="1324776"/>
    <lineage>
        <taxon>Eukaryota</taxon>
        <taxon>Fungi</taxon>
        <taxon>Dikarya</taxon>
        <taxon>Ascomycota</taxon>
        <taxon>Pezizomycotina</taxon>
        <taxon>Eurotiomycetes</taxon>
        <taxon>Eurotiomycetidae</taxon>
        <taxon>Eurotiales</taxon>
        <taxon>Aspergillaceae</taxon>
        <taxon>Penicillium</taxon>
    </lineage>
</organism>
<feature type="region of interest" description="Disordered" evidence="1">
    <location>
        <begin position="1"/>
        <end position="23"/>
    </location>
</feature>
<feature type="compositionally biased region" description="Polar residues" evidence="1">
    <location>
        <begin position="1"/>
        <end position="15"/>
    </location>
</feature>
<gene>
    <name evidence="2" type="ORF">N7493_006494</name>
</gene>